<evidence type="ECO:0000256" key="1">
    <source>
        <dbReference type="SAM" id="MobiDB-lite"/>
    </source>
</evidence>
<accession>A0A6A5YBD6</accession>
<dbReference type="SUPFAM" id="SSF54060">
    <property type="entry name" value="His-Me finger endonucleases"/>
    <property type="match status" value="1"/>
</dbReference>
<protein>
    <recommendedName>
        <fullName evidence="2">Zinc-binding loop region of homing endonuclease domain-containing protein</fullName>
    </recommendedName>
</protein>
<feature type="region of interest" description="Disordered" evidence="1">
    <location>
        <begin position="20"/>
        <end position="207"/>
    </location>
</feature>
<sequence length="461" mass="51866">MASFLGRLRSNVQLFKRKRPCSLYGDSDDESTSRHAKRRAGSPIIITDSDDDDDDVKEVKPRGYGGRGSIFDPIVLPEWHSPSIISDESKGELVEISDDEDEDWDYEDQDDEDGNDEESPLFKAPAPLSPSPLPNALPSRSQNLWAGAPGVGDYAKEESPIERSKFPAFLDLINDSDADNGDDENGSLHEGTDDEDEDHVFSFTGTSSSQLSQSTLALSQETDVTSISSASSQSQEATRPKHSIWATKTKDIEAFFAGTSSKPGADRYSVQYDNQVTLDLVTRKKLFWYRYWKICLPQIRRTFNRYLEHANASDDEQCYLYKGPRLASAGRVLSLTAQFRHKGHMERLTINVGLVAMLLDDRITDAHRKGIVEEGFHASHLCGNWTCINSRHIVPELGAVNINRNRCFPKMEEACWHTPPCMKHLKQDGHNLRSIPAAKLLQPPRPSIYHNSYGFHDLFKY</sequence>
<dbReference type="Proteomes" id="UP000799778">
    <property type="component" value="Unassembled WGS sequence"/>
</dbReference>
<feature type="compositionally biased region" description="Acidic residues" evidence="1">
    <location>
        <begin position="174"/>
        <end position="185"/>
    </location>
</feature>
<organism evidence="3 4">
    <name type="scientific">Aaosphaeria arxii CBS 175.79</name>
    <dbReference type="NCBI Taxonomy" id="1450172"/>
    <lineage>
        <taxon>Eukaryota</taxon>
        <taxon>Fungi</taxon>
        <taxon>Dikarya</taxon>
        <taxon>Ascomycota</taxon>
        <taxon>Pezizomycotina</taxon>
        <taxon>Dothideomycetes</taxon>
        <taxon>Pleosporomycetidae</taxon>
        <taxon>Pleosporales</taxon>
        <taxon>Pleosporales incertae sedis</taxon>
        <taxon>Aaosphaeria</taxon>
    </lineage>
</organism>
<evidence type="ECO:0000313" key="3">
    <source>
        <dbReference type="EMBL" id="KAF2021924.1"/>
    </source>
</evidence>
<dbReference type="InterPro" id="IPR044930">
    <property type="entry name" value="Homing_endonuclease_His-Me"/>
</dbReference>
<dbReference type="InterPro" id="IPR008704">
    <property type="entry name" value="Endonuclease_Zinc-binding_loop"/>
</dbReference>
<evidence type="ECO:0000259" key="2">
    <source>
        <dbReference type="Pfam" id="PF05551"/>
    </source>
</evidence>
<proteinExistence type="predicted"/>
<dbReference type="OrthoDB" id="5386048at2759"/>
<dbReference type="RefSeq" id="XP_033390263.1">
    <property type="nucleotide sequence ID" value="XM_033531575.1"/>
</dbReference>
<dbReference type="GO" id="GO:0004519">
    <property type="term" value="F:endonuclease activity"/>
    <property type="evidence" value="ECO:0007669"/>
    <property type="project" value="InterPro"/>
</dbReference>
<gene>
    <name evidence="3" type="ORF">BU24DRAFT_457843</name>
</gene>
<dbReference type="AlphaFoldDB" id="A0A6A5YBD6"/>
<feature type="compositionally biased region" description="Basic and acidic residues" evidence="1">
    <location>
        <begin position="154"/>
        <end position="165"/>
    </location>
</feature>
<dbReference type="Pfam" id="PF05551">
    <property type="entry name" value="zf-His_Me_endon"/>
    <property type="match status" value="1"/>
</dbReference>
<evidence type="ECO:0000313" key="4">
    <source>
        <dbReference type="Proteomes" id="UP000799778"/>
    </source>
</evidence>
<keyword evidence="4" id="KW-1185">Reference proteome</keyword>
<dbReference type="GeneID" id="54288972"/>
<dbReference type="Gene3D" id="3.90.75.10">
    <property type="entry name" value="Homing Intron 3 (I-ppo) Encoded Endonuclease, Chain A"/>
    <property type="match status" value="1"/>
</dbReference>
<reference evidence="3" key="1">
    <citation type="journal article" date="2020" name="Stud. Mycol.">
        <title>101 Dothideomycetes genomes: a test case for predicting lifestyles and emergence of pathogens.</title>
        <authorList>
            <person name="Haridas S."/>
            <person name="Albert R."/>
            <person name="Binder M."/>
            <person name="Bloem J."/>
            <person name="Labutti K."/>
            <person name="Salamov A."/>
            <person name="Andreopoulos B."/>
            <person name="Baker S."/>
            <person name="Barry K."/>
            <person name="Bills G."/>
            <person name="Bluhm B."/>
            <person name="Cannon C."/>
            <person name="Castanera R."/>
            <person name="Culley D."/>
            <person name="Daum C."/>
            <person name="Ezra D."/>
            <person name="Gonzalez J."/>
            <person name="Henrissat B."/>
            <person name="Kuo A."/>
            <person name="Liang C."/>
            <person name="Lipzen A."/>
            <person name="Lutzoni F."/>
            <person name="Magnuson J."/>
            <person name="Mondo S."/>
            <person name="Nolan M."/>
            <person name="Ohm R."/>
            <person name="Pangilinan J."/>
            <person name="Park H.-J."/>
            <person name="Ramirez L."/>
            <person name="Alfaro M."/>
            <person name="Sun H."/>
            <person name="Tritt A."/>
            <person name="Yoshinaga Y."/>
            <person name="Zwiers L.-H."/>
            <person name="Turgeon B."/>
            <person name="Goodwin S."/>
            <person name="Spatafora J."/>
            <person name="Crous P."/>
            <person name="Grigoriev I."/>
        </authorList>
    </citation>
    <scope>NUCLEOTIDE SEQUENCE</scope>
    <source>
        <strain evidence="3">CBS 175.79</strain>
    </source>
</reference>
<feature type="domain" description="Zinc-binding loop region of homing endonuclease" evidence="2">
    <location>
        <begin position="375"/>
        <end position="427"/>
    </location>
</feature>
<dbReference type="EMBL" id="ML978066">
    <property type="protein sequence ID" value="KAF2021924.1"/>
    <property type="molecule type" value="Genomic_DNA"/>
</dbReference>
<name>A0A6A5YBD6_9PLEO</name>
<dbReference type="InterPro" id="IPR044925">
    <property type="entry name" value="His-Me_finger_sf"/>
</dbReference>
<feature type="compositionally biased region" description="Acidic residues" evidence="1">
    <location>
        <begin position="95"/>
        <end position="119"/>
    </location>
</feature>